<evidence type="ECO:0000313" key="2">
    <source>
        <dbReference type="EMBL" id="KAB5595955.1"/>
    </source>
</evidence>
<feature type="compositionally biased region" description="Basic and acidic residues" evidence="1">
    <location>
        <begin position="162"/>
        <end position="171"/>
    </location>
</feature>
<proteinExistence type="predicted"/>
<name>A0A5N5QW34_9AGAM</name>
<feature type="compositionally biased region" description="Polar residues" evidence="1">
    <location>
        <begin position="133"/>
        <end position="159"/>
    </location>
</feature>
<comment type="caution">
    <text evidence="2">The sequence shown here is derived from an EMBL/GenBank/DDBJ whole genome shotgun (WGS) entry which is preliminary data.</text>
</comment>
<organism evidence="2 3">
    <name type="scientific">Ceratobasidium theobromae</name>
    <dbReference type="NCBI Taxonomy" id="1582974"/>
    <lineage>
        <taxon>Eukaryota</taxon>
        <taxon>Fungi</taxon>
        <taxon>Dikarya</taxon>
        <taxon>Basidiomycota</taxon>
        <taxon>Agaricomycotina</taxon>
        <taxon>Agaricomycetes</taxon>
        <taxon>Cantharellales</taxon>
        <taxon>Ceratobasidiaceae</taxon>
        <taxon>Ceratobasidium</taxon>
    </lineage>
</organism>
<accession>A0A5N5QW34</accession>
<feature type="compositionally biased region" description="Low complexity" evidence="1">
    <location>
        <begin position="19"/>
        <end position="32"/>
    </location>
</feature>
<reference evidence="2 3" key="1">
    <citation type="journal article" date="2019" name="Fungal Biol. Biotechnol.">
        <title>Draft genome sequence of fastidious pathogen Ceratobasidium theobromae, which causes vascular-streak dieback in Theobroma cacao.</title>
        <authorList>
            <person name="Ali S.S."/>
            <person name="Asman A."/>
            <person name="Shao J."/>
            <person name="Firmansyah A.P."/>
            <person name="Susilo A.W."/>
            <person name="Rosmana A."/>
            <person name="McMahon P."/>
            <person name="Junaid M."/>
            <person name="Guest D."/>
            <person name="Kheng T.Y."/>
            <person name="Meinhardt L.W."/>
            <person name="Bailey B.A."/>
        </authorList>
    </citation>
    <scope>NUCLEOTIDE SEQUENCE [LARGE SCALE GENOMIC DNA]</scope>
    <source>
        <strain evidence="2 3">CT2</strain>
    </source>
</reference>
<keyword evidence="3" id="KW-1185">Reference proteome</keyword>
<evidence type="ECO:0000313" key="3">
    <source>
        <dbReference type="Proteomes" id="UP000383932"/>
    </source>
</evidence>
<gene>
    <name evidence="2" type="ORF">CTheo_719</name>
</gene>
<evidence type="ECO:0000256" key="1">
    <source>
        <dbReference type="SAM" id="MobiDB-lite"/>
    </source>
</evidence>
<feature type="compositionally biased region" description="Polar residues" evidence="1">
    <location>
        <begin position="1"/>
        <end position="18"/>
    </location>
</feature>
<dbReference type="AlphaFoldDB" id="A0A5N5QW34"/>
<sequence length="171" mass="18401">MKTTRATLSHFRSPNPSLSRTVAPSPSSPVSRPRLRARRPPAHSTYQGLIFASQIPFGSPAKSVQARTSNVKCSSLRVVSASSYDTVEVTAHARNAGNPKECNSTDTRTRVPFSHSGIPLSLENCHGGRITSPRDSQAPCSTYPATLQQPANPVSQICPNSHPRDETHSVC</sequence>
<dbReference type="Proteomes" id="UP000383932">
    <property type="component" value="Unassembled WGS sequence"/>
</dbReference>
<dbReference type="EMBL" id="SSOP01000005">
    <property type="protein sequence ID" value="KAB5595955.1"/>
    <property type="molecule type" value="Genomic_DNA"/>
</dbReference>
<protein>
    <submittedName>
        <fullName evidence="2">Uncharacterized protein</fullName>
    </submittedName>
</protein>
<feature type="region of interest" description="Disordered" evidence="1">
    <location>
        <begin position="127"/>
        <end position="171"/>
    </location>
</feature>
<feature type="region of interest" description="Disordered" evidence="1">
    <location>
        <begin position="1"/>
        <end position="43"/>
    </location>
</feature>